<organism evidence="2 3">
    <name type="scientific">Trichinella spiralis</name>
    <name type="common">Trichina worm</name>
    <dbReference type="NCBI Taxonomy" id="6334"/>
    <lineage>
        <taxon>Eukaryota</taxon>
        <taxon>Metazoa</taxon>
        <taxon>Ecdysozoa</taxon>
        <taxon>Nematoda</taxon>
        <taxon>Enoplea</taxon>
        <taxon>Dorylaimia</taxon>
        <taxon>Trichinellida</taxon>
        <taxon>Trichinellidae</taxon>
        <taxon>Trichinella</taxon>
    </lineage>
</organism>
<proteinExistence type="predicted"/>
<comment type="caution">
    <text evidence="2">The sequence shown here is derived from an EMBL/GenBank/DDBJ whole genome shotgun (WGS) entry which is preliminary data.</text>
</comment>
<protein>
    <recommendedName>
        <fullName evidence="4">Secreted protein</fullName>
    </recommendedName>
</protein>
<dbReference type="Proteomes" id="UP000054776">
    <property type="component" value="Unassembled WGS sequence"/>
</dbReference>
<evidence type="ECO:0008006" key="4">
    <source>
        <dbReference type="Google" id="ProtNLM"/>
    </source>
</evidence>
<keyword evidence="3" id="KW-1185">Reference proteome</keyword>
<name>A0A0V1B7L0_TRISP</name>
<reference evidence="2 3" key="1">
    <citation type="submission" date="2015-01" db="EMBL/GenBank/DDBJ databases">
        <title>Evolution of Trichinella species and genotypes.</title>
        <authorList>
            <person name="Korhonen P.K."/>
            <person name="Edoardo P."/>
            <person name="Giuseppe L.R."/>
            <person name="Gasser R.B."/>
        </authorList>
    </citation>
    <scope>NUCLEOTIDE SEQUENCE [LARGE SCALE GENOMIC DNA]</scope>
    <source>
        <strain evidence="2">ISS3</strain>
    </source>
</reference>
<feature type="chain" id="PRO_5006874961" description="Secreted protein" evidence="1">
    <location>
        <begin position="20"/>
        <end position="116"/>
    </location>
</feature>
<dbReference type="AlphaFoldDB" id="A0A0V1B7L0"/>
<keyword evidence="1" id="KW-0732">Signal</keyword>
<evidence type="ECO:0000313" key="2">
    <source>
        <dbReference type="EMBL" id="KRY32982.1"/>
    </source>
</evidence>
<feature type="signal peptide" evidence="1">
    <location>
        <begin position="1"/>
        <end position="19"/>
    </location>
</feature>
<dbReference type="EMBL" id="JYDH01000089">
    <property type="protein sequence ID" value="KRY32982.1"/>
    <property type="molecule type" value="Genomic_DNA"/>
</dbReference>
<evidence type="ECO:0000256" key="1">
    <source>
        <dbReference type="SAM" id="SignalP"/>
    </source>
</evidence>
<gene>
    <name evidence="2" type="ORF">T01_13614</name>
</gene>
<accession>A0A0V1B7L0</accession>
<dbReference type="InParanoid" id="A0A0V1B7L0"/>
<evidence type="ECO:0000313" key="3">
    <source>
        <dbReference type="Proteomes" id="UP000054776"/>
    </source>
</evidence>
<sequence length="116" mass="12893">MGWVASVFSGFGLLMRVCRLWWKSSSVRMTLLTSLRASVRVAGSCSRIARYASFEVIPPAKRATRSRSDTPALRPISAISWAYCSMVWPSRCCRRRAVRSAALSTLPGRRRPAIAS</sequence>
<dbReference type="OrthoDB" id="10339545at2759"/>